<reference evidence="2 3" key="1">
    <citation type="submission" date="2016-09" db="EMBL/GenBank/DDBJ databases">
        <title>Rhizobium oryziradicis sp. nov., isolated from the root of rice.</title>
        <authorList>
            <person name="Zhao J."/>
            <person name="Zhang X."/>
        </authorList>
    </citation>
    <scope>NUCLEOTIDE SEQUENCE [LARGE SCALE GENOMIC DNA]</scope>
    <source>
        <strain evidence="2 3">14971</strain>
    </source>
</reference>
<dbReference type="OrthoDB" id="7432609at2"/>
<protein>
    <submittedName>
        <fullName evidence="2">Uncharacterized protein</fullName>
    </submittedName>
</protein>
<evidence type="ECO:0000313" key="2">
    <source>
        <dbReference type="EMBL" id="OLP48979.1"/>
    </source>
</evidence>
<keyword evidence="3" id="KW-1185">Reference proteome</keyword>
<evidence type="ECO:0000313" key="4">
    <source>
        <dbReference type="Proteomes" id="UP000544107"/>
    </source>
</evidence>
<proteinExistence type="predicted"/>
<dbReference type="AlphaFoldDB" id="A0A1Q9A349"/>
<dbReference type="Proteomes" id="UP000185598">
    <property type="component" value="Unassembled WGS sequence"/>
</dbReference>
<accession>A0A1Q9A349</accession>
<name>A0A1Q9A349_9HYPH</name>
<dbReference type="EMBL" id="JACIED010000001">
    <property type="protein sequence ID" value="MBB4005952.1"/>
    <property type="molecule type" value="Genomic_DNA"/>
</dbReference>
<dbReference type="RefSeq" id="WP_075614770.1">
    <property type="nucleotide sequence ID" value="NZ_JACIED010000001.1"/>
</dbReference>
<organism evidence="2 3">
    <name type="scientific">Allorhizobium taibaishanense</name>
    <dbReference type="NCBI Taxonomy" id="887144"/>
    <lineage>
        <taxon>Bacteria</taxon>
        <taxon>Pseudomonadati</taxon>
        <taxon>Pseudomonadota</taxon>
        <taxon>Alphaproteobacteria</taxon>
        <taxon>Hyphomicrobiales</taxon>
        <taxon>Rhizobiaceae</taxon>
        <taxon>Rhizobium/Agrobacterium group</taxon>
        <taxon>Allorhizobium</taxon>
    </lineage>
</organism>
<evidence type="ECO:0000313" key="3">
    <source>
        <dbReference type="Proteomes" id="UP000185598"/>
    </source>
</evidence>
<gene>
    <name evidence="2" type="ORF">BJF91_17835</name>
    <name evidence="1" type="ORF">GGQ71_000188</name>
</gene>
<sequence>MDTEEIQDRFVKAVQMFMDDQHQLLELDANERAIGATLAHVFMREMFPYHRVDAEYNRVGLDGSAKRLNLPLECGGDNARVFPDIVVHRRGDNQENILAVEIKLTSNKQPRHCDLIKLEAFREQLRYRVGVFLELPAGKDFGRMDAMMRWFV</sequence>
<dbReference type="Proteomes" id="UP000544107">
    <property type="component" value="Unassembled WGS sequence"/>
</dbReference>
<evidence type="ECO:0000313" key="1">
    <source>
        <dbReference type="EMBL" id="MBB4005952.1"/>
    </source>
</evidence>
<reference evidence="1 4" key="2">
    <citation type="submission" date="2020-08" db="EMBL/GenBank/DDBJ databases">
        <title>Genomic Encyclopedia of Type Strains, Phase IV (KMG-IV): sequencing the most valuable type-strain genomes for metagenomic binning, comparative biology and taxonomic classification.</title>
        <authorList>
            <person name="Goeker M."/>
        </authorList>
    </citation>
    <scope>NUCLEOTIDE SEQUENCE [LARGE SCALE GENOMIC DNA]</scope>
    <source>
        <strain evidence="1 4">DSM 100021</strain>
    </source>
</reference>
<dbReference type="EMBL" id="MKIN01000022">
    <property type="protein sequence ID" value="OLP48979.1"/>
    <property type="molecule type" value="Genomic_DNA"/>
</dbReference>
<comment type="caution">
    <text evidence="2">The sequence shown here is derived from an EMBL/GenBank/DDBJ whole genome shotgun (WGS) entry which is preliminary data.</text>
</comment>